<gene>
    <name evidence="3" type="ORF">J3D65DRAFT_463173</name>
</gene>
<keyword evidence="2" id="KW-0472">Membrane</keyword>
<feature type="transmembrane region" description="Helical" evidence="2">
    <location>
        <begin position="12"/>
        <end position="31"/>
    </location>
</feature>
<evidence type="ECO:0000313" key="4">
    <source>
        <dbReference type="Proteomes" id="UP001360953"/>
    </source>
</evidence>
<keyword evidence="2" id="KW-0812">Transmembrane</keyword>
<dbReference type="RefSeq" id="XP_066652967.1">
    <property type="nucleotide sequence ID" value="XM_066796451.1"/>
</dbReference>
<proteinExistence type="predicted"/>
<feature type="region of interest" description="Disordered" evidence="1">
    <location>
        <begin position="76"/>
        <end position="99"/>
    </location>
</feature>
<keyword evidence="4" id="KW-1185">Reference proteome</keyword>
<name>A0ABR1LH51_9PEZI</name>
<protein>
    <recommendedName>
        <fullName evidence="5">Secreted protein</fullName>
    </recommendedName>
</protein>
<sequence length="99" mass="11015">MNQIFAASHKAASTPSYAVTFLMFILFLRLFRHCSRSSNHDSICTATSIPNRQVLVQRGDVCIHAMLPTVPCPSTRRSMIPIRQGKQQKTDTCNPASHA</sequence>
<feature type="compositionally biased region" description="Polar residues" evidence="1">
    <location>
        <begin position="85"/>
        <end position="99"/>
    </location>
</feature>
<dbReference type="GeneID" id="92029357"/>
<keyword evidence="2" id="KW-1133">Transmembrane helix</keyword>
<evidence type="ECO:0008006" key="5">
    <source>
        <dbReference type="Google" id="ProtNLM"/>
    </source>
</evidence>
<evidence type="ECO:0000256" key="2">
    <source>
        <dbReference type="SAM" id="Phobius"/>
    </source>
</evidence>
<reference evidence="3 4" key="1">
    <citation type="submission" date="2024-04" db="EMBL/GenBank/DDBJ databases">
        <title>Phyllosticta paracitricarpa is synonymous to the EU quarantine fungus P. citricarpa based on phylogenomic analyses.</title>
        <authorList>
            <consortium name="Lawrence Berkeley National Laboratory"/>
            <person name="Van ingen-buijs V.A."/>
            <person name="Van westerhoven A.C."/>
            <person name="Haridas S."/>
            <person name="Skiadas P."/>
            <person name="Martin F."/>
            <person name="Groenewald J.Z."/>
            <person name="Crous P.W."/>
            <person name="Seidl M.F."/>
        </authorList>
    </citation>
    <scope>NUCLEOTIDE SEQUENCE [LARGE SCALE GENOMIC DNA]</scope>
    <source>
        <strain evidence="3 4">CPC 17464</strain>
    </source>
</reference>
<dbReference type="EMBL" id="JBBPEH010000009">
    <property type="protein sequence ID" value="KAK7533928.1"/>
    <property type="molecule type" value="Genomic_DNA"/>
</dbReference>
<evidence type="ECO:0000313" key="3">
    <source>
        <dbReference type="EMBL" id="KAK7533928.1"/>
    </source>
</evidence>
<dbReference type="Proteomes" id="UP001360953">
    <property type="component" value="Unassembled WGS sequence"/>
</dbReference>
<evidence type="ECO:0000256" key="1">
    <source>
        <dbReference type="SAM" id="MobiDB-lite"/>
    </source>
</evidence>
<comment type="caution">
    <text evidence="3">The sequence shown here is derived from an EMBL/GenBank/DDBJ whole genome shotgun (WGS) entry which is preliminary data.</text>
</comment>
<organism evidence="3 4">
    <name type="scientific">Phyllosticta citribraziliensis</name>
    <dbReference type="NCBI Taxonomy" id="989973"/>
    <lineage>
        <taxon>Eukaryota</taxon>
        <taxon>Fungi</taxon>
        <taxon>Dikarya</taxon>
        <taxon>Ascomycota</taxon>
        <taxon>Pezizomycotina</taxon>
        <taxon>Dothideomycetes</taxon>
        <taxon>Dothideomycetes incertae sedis</taxon>
        <taxon>Botryosphaeriales</taxon>
        <taxon>Phyllostictaceae</taxon>
        <taxon>Phyllosticta</taxon>
    </lineage>
</organism>
<accession>A0ABR1LH51</accession>